<organism evidence="1 2">
    <name type="scientific">Muricaecibacterium torontonense</name>
    <dbReference type="NCBI Taxonomy" id="3032871"/>
    <lineage>
        <taxon>Bacteria</taxon>
        <taxon>Bacillati</taxon>
        <taxon>Actinomycetota</taxon>
        <taxon>Coriobacteriia</taxon>
        <taxon>Coriobacteriales</taxon>
        <taxon>Atopobiaceae</taxon>
        <taxon>Muricaecibacterium</taxon>
    </lineage>
</organism>
<gene>
    <name evidence="1" type="ORF">E5334_00435</name>
</gene>
<dbReference type="OrthoDB" id="1644422at2"/>
<comment type="caution">
    <text evidence="1">The sequence shown here is derived from an EMBL/GenBank/DDBJ whole genome shotgun (WGS) entry which is preliminary data.</text>
</comment>
<accession>A0A4S2F2L5</accession>
<keyword evidence="2" id="KW-1185">Reference proteome</keyword>
<protein>
    <submittedName>
        <fullName evidence="1">Nucleic acid-binding protein</fullName>
    </submittedName>
</protein>
<dbReference type="EMBL" id="SRYE01000001">
    <property type="protein sequence ID" value="TGY63025.1"/>
    <property type="molecule type" value="Genomic_DNA"/>
</dbReference>
<name>A0A4S2F2L5_9ACTN</name>
<reference evidence="1 2" key="1">
    <citation type="submission" date="2019-04" db="EMBL/GenBank/DDBJ databases">
        <title>Microbes associate with the intestines of laboratory mice.</title>
        <authorList>
            <person name="Navarre W."/>
            <person name="Wong E."/>
            <person name="Huang K."/>
            <person name="Tropini C."/>
            <person name="Ng K."/>
            <person name="Yu B."/>
        </authorList>
    </citation>
    <scope>NUCLEOTIDE SEQUENCE [LARGE SCALE GENOMIC DNA]</scope>
    <source>
        <strain evidence="1 2">NM07_P-09</strain>
    </source>
</reference>
<sequence>MRKCLRCGSEMKEGCAIKVEGAGYGIVLSDDATKLFSGRIGKPNVAICPKCGEVSIYLEDVDKLKEP</sequence>
<dbReference type="AlphaFoldDB" id="A0A4S2F2L5"/>
<dbReference type="Proteomes" id="UP000310263">
    <property type="component" value="Unassembled WGS sequence"/>
</dbReference>
<dbReference type="RefSeq" id="WP_136011650.1">
    <property type="nucleotide sequence ID" value="NZ_SRYE01000001.1"/>
</dbReference>
<proteinExistence type="predicted"/>
<evidence type="ECO:0000313" key="2">
    <source>
        <dbReference type="Proteomes" id="UP000310263"/>
    </source>
</evidence>
<evidence type="ECO:0000313" key="1">
    <source>
        <dbReference type="EMBL" id="TGY63025.1"/>
    </source>
</evidence>